<dbReference type="Proteomes" id="UP000632063">
    <property type="component" value="Unassembled WGS sequence"/>
</dbReference>
<evidence type="ECO:0000256" key="7">
    <source>
        <dbReference type="SAM" id="Phobius"/>
    </source>
</evidence>
<reference evidence="12" key="1">
    <citation type="submission" date="2020-09" db="EMBL/GenBank/DDBJ databases">
        <title>The genome sequence of strain Labrenzia suaedae 4C16A.</title>
        <authorList>
            <person name="Liu Y."/>
        </authorList>
    </citation>
    <scope>NUCLEOTIDE SEQUENCE [LARGE SCALE GENOMIC DNA]</scope>
    <source>
        <strain evidence="12">4C16A</strain>
    </source>
</reference>
<dbReference type="Gene3D" id="3.30.70.100">
    <property type="match status" value="1"/>
</dbReference>
<proteinExistence type="inferred from homology"/>
<dbReference type="InterPro" id="IPR023408">
    <property type="entry name" value="MscS_beta-dom_sf"/>
</dbReference>
<dbReference type="SUPFAM" id="SSF82861">
    <property type="entry name" value="Mechanosensitive channel protein MscS (YggB), transmembrane region"/>
    <property type="match status" value="1"/>
</dbReference>
<feature type="transmembrane region" description="Helical" evidence="7">
    <location>
        <begin position="567"/>
        <end position="589"/>
    </location>
</feature>
<dbReference type="EMBL" id="JACYXI010000001">
    <property type="protein sequence ID" value="MBD8890610.1"/>
    <property type="molecule type" value="Genomic_DNA"/>
</dbReference>
<keyword evidence="3" id="KW-1003">Cell membrane</keyword>
<feature type="transmembrane region" description="Helical" evidence="7">
    <location>
        <begin position="188"/>
        <end position="213"/>
    </location>
</feature>
<dbReference type="RefSeq" id="WP_192146423.1">
    <property type="nucleotide sequence ID" value="NZ_JACYXI010000001.1"/>
</dbReference>
<dbReference type="InterPro" id="IPR006685">
    <property type="entry name" value="MscS_channel_2nd"/>
</dbReference>
<dbReference type="InterPro" id="IPR045276">
    <property type="entry name" value="YbiO_bact"/>
</dbReference>
<name>A0ABR9CIG6_9HYPH</name>
<dbReference type="InterPro" id="IPR049278">
    <property type="entry name" value="MS_channel_C"/>
</dbReference>
<evidence type="ECO:0000313" key="12">
    <source>
        <dbReference type="Proteomes" id="UP000632063"/>
    </source>
</evidence>
<dbReference type="PANTHER" id="PTHR30460">
    <property type="entry name" value="MODERATE CONDUCTANCE MECHANOSENSITIVE CHANNEL YBIO"/>
    <property type="match status" value="1"/>
</dbReference>
<feature type="transmembrane region" description="Helical" evidence="7">
    <location>
        <begin position="35"/>
        <end position="56"/>
    </location>
</feature>
<feature type="transmembrane region" description="Helical" evidence="7">
    <location>
        <begin position="372"/>
        <end position="396"/>
    </location>
</feature>
<dbReference type="Pfam" id="PF21088">
    <property type="entry name" value="MS_channel_1st"/>
    <property type="match status" value="1"/>
</dbReference>
<evidence type="ECO:0000256" key="5">
    <source>
        <dbReference type="ARBA" id="ARBA00022989"/>
    </source>
</evidence>
<dbReference type="Pfam" id="PF21082">
    <property type="entry name" value="MS_channel_3rd"/>
    <property type="match status" value="1"/>
</dbReference>
<dbReference type="InterPro" id="IPR049142">
    <property type="entry name" value="MS_channel_1st"/>
</dbReference>
<comment type="subcellular location">
    <subcellularLocation>
        <location evidence="1">Cell membrane</location>
        <topology evidence="1">Multi-pass membrane protein</topology>
    </subcellularLocation>
</comment>
<dbReference type="InterPro" id="IPR010920">
    <property type="entry name" value="LSM_dom_sf"/>
</dbReference>
<dbReference type="InterPro" id="IPR011066">
    <property type="entry name" value="MscS_channel_C_sf"/>
</dbReference>
<feature type="transmembrane region" description="Helical" evidence="7">
    <location>
        <begin position="542"/>
        <end position="561"/>
    </location>
</feature>
<gene>
    <name evidence="11" type="ORF">IG616_03565</name>
</gene>
<keyword evidence="5 7" id="KW-1133">Transmembrane helix</keyword>
<dbReference type="Pfam" id="PF00924">
    <property type="entry name" value="MS_channel_2nd"/>
    <property type="match status" value="1"/>
</dbReference>
<evidence type="ECO:0000313" key="11">
    <source>
        <dbReference type="EMBL" id="MBD8890610.1"/>
    </source>
</evidence>
<reference evidence="11 12" key="2">
    <citation type="journal article" date="2021" name="Int. J. Syst. Evol. Microbiol.">
        <title>Roseibium litorale sp. nov., isolated from a tidal flat sediment and proposal for the reclassification of Labrenzia polysiphoniae as Roseibium polysiphoniae comb. nov.</title>
        <authorList>
            <person name="Liu Y."/>
            <person name="Pei T."/>
            <person name="Du J."/>
            <person name="Chao M."/>
            <person name="Deng M.R."/>
            <person name="Zhu H."/>
        </authorList>
    </citation>
    <scope>NUCLEOTIDE SEQUENCE [LARGE SCALE GENOMIC DNA]</scope>
    <source>
        <strain evidence="11 12">4C16A</strain>
    </source>
</reference>
<dbReference type="SUPFAM" id="SSF50182">
    <property type="entry name" value="Sm-like ribonucleoproteins"/>
    <property type="match status" value="1"/>
</dbReference>
<evidence type="ECO:0000256" key="1">
    <source>
        <dbReference type="ARBA" id="ARBA00004651"/>
    </source>
</evidence>
<evidence type="ECO:0000256" key="3">
    <source>
        <dbReference type="ARBA" id="ARBA00022475"/>
    </source>
</evidence>
<comment type="similarity">
    <text evidence="2">Belongs to the MscS (TC 1.A.23) family.</text>
</comment>
<feature type="domain" description="Mechanosensitive ion channel transmembrane helices 2/3" evidence="10">
    <location>
        <begin position="546"/>
        <end position="586"/>
    </location>
</feature>
<dbReference type="SUPFAM" id="SSF82689">
    <property type="entry name" value="Mechanosensitive channel protein MscS (YggB), C-terminal domain"/>
    <property type="match status" value="1"/>
</dbReference>
<protein>
    <submittedName>
        <fullName evidence="11">Mechanosensitive ion channel family protein</fullName>
    </submittedName>
</protein>
<accession>A0ABR9CIG6</accession>
<sequence length="788" mass="84857">MGDQKLLGAKQDFLSTCYRLSRSRSSGKRMRGERLQVFAVFLAALVVLTGLCGSGAGAQGIPGLFSAAAAKNGTPPETSSAAPAPVAAIEADMDEMTDLYLDRGLAARDAARNILQMAPELPGSVTEMLRAKGMNGSLDWIGTTLLVTAVGFVIGGFFMQLVGKWGLRQFDNLLQRENRHRADRIAYLFLRAIAMLIGIVAFVVVSGAVLLALSRGPAVAHQSAMILLGVAALFLVIRTVYLSLLSPYDERARMVQLSNKEAGRLYGALLFGTAVAGLFFAVTTLMGRLGLEPDALKLTQIASAFAGSLILVWIVIAFRAPVRRLIQGEDAESAPLWRRVLGKGWHILAAGYFLLAFLISAVRILLDLPSGTGLVIAPIEALLAAGIAYGVFVLIIDRLLLPRLDTELVETGIAQDILRAEATEGAEEDLAATIAQARAIAEDRESQRAPFRSLLDHGAGILAGFVGLELLLRSWGGSSGHESPLEQFSDVLLVAFLGYMAYRAVEIAIDRHISSQGKEDGHSDEMEIGGAGESRIATLLPIFRNFLLITIVSIAGMVALSQMGVDIGPLFAGAGVVGLAVGFGAQTLIRDIFSGAFYLIDDAFRKGEYIDIGSAKGVVEKISIRSMQLRHHRGALTTVPFGEIQRVENYSRDWAIMKLAFRVTYDTDVELMRKIVKKFGQQLLDDPYYGPMFLQPLKSQGIMSMEDSAMVARVKFTTRPGKQFELRKVVYAGLQELFEKNGIKFAHRQVTVRVADVSGGAALSPEQKVAAGGAALRSLEEQGAGREA</sequence>
<keyword evidence="12" id="KW-1185">Reference proteome</keyword>
<dbReference type="Gene3D" id="1.10.287.1260">
    <property type="match status" value="1"/>
</dbReference>
<evidence type="ECO:0000259" key="9">
    <source>
        <dbReference type="Pfam" id="PF21082"/>
    </source>
</evidence>
<evidence type="ECO:0000256" key="4">
    <source>
        <dbReference type="ARBA" id="ARBA00022692"/>
    </source>
</evidence>
<keyword evidence="4 7" id="KW-0812">Transmembrane</keyword>
<feature type="domain" description="Mechanosensitive ion channel MscS" evidence="8">
    <location>
        <begin position="587"/>
        <end position="652"/>
    </location>
</feature>
<evidence type="ECO:0000256" key="6">
    <source>
        <dbReference type="ARBA" id="ARBA00023136"/>
    </source>
</evidence>
<dbReference type="PANTHER" id="PTHR30460:SF0">
    <property type="entry name" value="MODERATE CONDUCTANCE MECHANOSENSITIVE CHANNEL YBIO"/>
    <property type="match status" value="1"/>
</dbReference>
<keyword evidence="6 7" id="KW-0472">Membrane</keyword>
<evidence type="ECO:0000259" key="10">
    <source>
        <dbReference type="Pfam" id="PF21088"/>
    </source>
</evidence>
<feature type="transmembrane region" description="Helical" evidence="7">
    <location>
        <begin position="298"/>
        <end position="318"/>
    </location>
</feature>
<feature type="transmembrane region" description="Helical" evidence="7">
    <location>
        <begin position="140"/>
        <end position="167"/>
    </location>
</feature>
<organism evidence="11 12">
    <name type="scientific">Roseibium litorale</name>
    <dbReference type="NCBI Taxonomy" id="2803841"/>
    <lineage>
        <taxon>Bacteria</taxon>
        <taxon>Pseudomonadati</taxon>
        <taxon>Pseudomonadota</taxon>
        <taxon>Alphaproteobacteria</taxon>
        <taxon>Hyphomicrobiales</taxon>
        <taxon>Stappiaceae</taxon>
        <taxon>Roseibium</taxon>
    </lineage>
</organism>
<dbReference type="InterPro" id="IPR011014">
    <property type="entry name" value="MscS_channel_TM-2"/>
</dbReference>
<feature type="domain" description="Mechanosensitive ion channel MscS C-terminal" evidence="9">
    <location>
        <begin position="659"/>
        <end position="745"/>
    </location>
</feature>
<feature type="transmembrane region" description="Helical" evidence="7">
    <location>
        <begin position="265"/>
        <end position="286"/>
    </location>
</feature>
<comment type="caution">
    <text evidence="11">The sequence shown here is derived from an EMBL/GenBank/DDBJ whole genome shotgun (WGS) entry which is preliminary data.</text>
</comment>
<evidence type="ECO:0000256" key="2">
    <source>
        <dbReference type="ARBA" id="ARBA00008017"/>
    </source>
</evidence>
<evidence type="ECO:0000259" key="8">
    <source>
        <dbReference type="Pfam" id="PF00924"/>
    </source>
</evidence>
<feature type="transmembrane region" description="Helical" evidence="7">
    <location>
        <begin position="345"/>
        <end position="366"/>
    </location>
</feature>
<dbReference type="Gene3D" id="2.30.30.60">
    <property type="match status" value="1"/>
</dbReference>
<feature type="transmembrane region" description="Helical" evidence="7">
    <location>
        <begin position="225"/>
        <end position="244"/>
    </location>
</feature>